<dbReference type="EMBL" id="MCFL01000024">
    <property type="protein sequence ID" value="ORZ35094.1"/>
    <property type="molecule type" value="Genomic_DNA"/>
</dbReference>
<feature type="compositionally biased region" description="Basic residues" evidence="1">
    <location>
        <begin position="433"/>
        <end position="446"/>
    </location>
</feature>
<evidence type="ECO:0000313" key="3">
    <source>
        <dbReference type="EMBL" id="ORZ35094.1"/>
    </source>
</evidence>
<keyword evidence="2" id="KW-1133">Transmembrane helix</keyword>
<feature type="region of interest" description="Disordered" evidence="1">
    <location>
        <begin position="207"/>
        <end position="245"/>
    </location>
</feature>
<feature type="transmembrane region" description="Helical" evidence="2">
    <location>
        <begin position="255"/>
        <end position="279"/>
    </location>
</feature>
<feature type="region of interest" description="Disordered" evidence="1">
    <location>
        <begin position="1"/>
        <end position="70"/>
    </location>
</feature>
<feature type="compositionally biased region" description="Low complexity" evidence="1">
    <location>
        <begin position="1"/>
        <end position="27"/>
    </location>
</feature>
<name>A0A1Y2HM98_9FUNG</name>
<evidence type="ECO:0000313" key="4">
    <source>
        <dbReference type="Proteomes" id="UP000193411"/>
    </source>
</evidence>
<proteinExistence type="predicted"/>
<keyword evidence="2" id="KW-0472">Membrane</keyword>
<dbReference type="Proteomes" id="UP000193411">
    <property type="component" value="Unassembled WGS sequence"/>
</dbReference>
<evidence type="ECO:0000256" key="2">
    <source>
        <dbReference type="SAM" id="Phobius"/>
    </source>
</evidence>
<feature type="compositionally biased region" description="Low complexity" evidence="1">
    <location>
        <begin position="183"/>
        <end position="195"/>
    </location>
</feature>
<organism evidence="3 4">
    <name type="scientific">Catenaria anguillulae PL171</name>
    <dbReference type="NCBI Taxonomy" id="765915"/>
    <lineage>
        <taxon>Eukaryota</taxon>
        <taxon>Fungi</taxon>
        <taxon>Fungi incertae sedis</taxon>
        <taxon>Blastocladiomycota</taxon>
        <taxon>Blastocladiomycetes</taxon>
        <taxon>Blastocladiales</taxon>
        <taxon>Catenariaceae</taxon>
        <taxon>Catenaria</taxon>
    </lineage>
</organism>
<evidence type="ECO:0000256" key="1">
    <source>
        <dbReference type="SAM" id="MobiDB-lite"/>
    </source>
</evidence>
<reference evidence="3 4" key="1">
    <citation type="submission" date="2016-07" db="EMBL/GenBank/DDBJ databases">
        <title>Pervasive Adenine N6-methylation of Active Genes in Fungi.</title>
        <authorList>
            <consortium name="DOE Joint Genome Institute"/>
            <person name="Mondo S.J."/>
            <person name="Dannebaum R.O."/>
            <person name="Kuo R.C."/>
            <person name="Labutti K."/>
            <person name="Haridas S."/>
            <person name="Kuo A."/>
            <person name="Salamov A."/>
            <person name="Ahrendt S.R."/>
            <person name="Lipzen A."/>
            <person name="Sullivan W."/>
            <person name="Andreopoulos W.B."/>
            <person name="Clum A."/>
            <person name="Lindquist E."/>
            <person name="Daum C."/>
            <person name="Ramamoorthy G.K."/>
            <person name="Gryganskyi A."/>
            <person name="Culley D."/>
            <person name="Magnuson J.K."/>
            <person name="James T.Y."/>
            <person name="O'Malley M.A."/>
            <person name="Stajich J.E."/>
            <person name="Spatafora J.W."/>
            <person name="Visel A."/>
            <person name="Grigoriev I.V."/>
        </authorList>
    </citation>
    <scope>NUCLEOTIDE SEQUENCE [LARGE SCALE GENOMIC DNA]</scope>
    <source>
        <strain evidence="3 4">PL171</strain>
    </source>
</reference>
<gene>
    <name evidence="3" type="ORF">BCR44DRAFT_1132308</name>
</gene>
<feature type="compositionally biased region" description="Gly residues" evidence="1">
    <location>
        <begin position="170"/>
        <end position="182"/>
    </location>
</feature>
<accession>A0A1Y2HM98</accession>
<dbReference type="AlphaFoldDB" id="A0A1Y2HM98"/>
<keyword evidence="4" id="KW-1185">Reference proteome</keyword>
<feature type="region of interest" description="Disordered" evidence="1">
    <location>
        <begin position="109"/>
        <end position="195"/>
    </location>
</feature>
<keyword evidence="2" id="KW-0812">Transmembrane</keyword>
<feature type="compositionally biased region" description="Polar residues" evidence="1">
    <location>
        <begin position="135"/>
        <end position="147"/>
    </location>
</feature>
<feature type="compositionally biased region" description="Low complexity" evidence="1">
    <location>
        <begin position="148"/>
        <end position="169"/>
    </location>
</feature>
<sequence>MSSSANVIASDSSSSSANAHQASASGSINGSRNPGVSSPGTGMSPTGARGNSDANAIPSRGGLPPTAAAAPSPANVFWALDHGPGASSAGRGNGNAALTWSVISETAAATTGSSQPLTPTTTPPAAPALAPSFSPVDQSIPSGNNMQSSLSSSTTTYLATPSPSLPNGTDGSGVGSGSGSWNGGDNAWASSSTTPTATQINLAPTASLTLSSPAPGATLQPSPPGSQPSSTLANPGPSGGSAALDSSNTGLPASALATLIAFPVSLALMFSAMVALIIIRRRHGSHFRMHTERDLESGSSHGMPPALPTHPLSHSLSGGRRDEHQHFLYRSGSAPSPPQRMSSVQSRRQPDPLQPSDAPVRGNPTSACTSPPIIAPPARPRSPKGRARPQHRHSIAIPPSVPSNSPRVHHQPHRLSTQTPPKPYRATPSHPPARPRRTHRTRHARTHPSYSTT</sequence>
<protein>
    <submittedName>
        <fullName evidence="3">Uncharacterized protein</fullName>
    </submittedName>
</protein>
<feature type="region of interest" description="Disordered" evidence="1">
    <location>
        <begin position="292"/>
        <end position="453"/>
    </location>
</feature>
<feature type="compositionally biased region" description="Polar residues" evidence="1">
    <location>
        <begin position="28"/>
        <end position="44"/>
    </location>
</feature>
<feature type="compositionally biased region" description="Basic residues" evidence="1">
    <location>
        <begin position="381"/>
        <end position="394"/>
    </location>
</feature>
<comment type="caution">
    <text evidence="3">The sequence shown here is derived from an EMBL/GenBank/DDBJ whole genome shotgun (WGS) entry which is preliminary data.</text>
</comment>